<dbReference type="Gene3D" id="3.40.50.300">
    <property type="entry name" value="P-loop containing nucleotide triphosphate hydrolases"/>
    <property type="match status" value="1"/>
</dbReference>
<evidence type="ECO:0000313" key="2">
    <source>
        <dbReference type="EMBL" id="SVE51502.1"/>
    </source>
</evidence>
<dbReference type="Pfam" id="PF00685">
    <property type="entry name" value="Sulfotransfer_1"/>
    <property type="match status" value="1"/>
</dbReference>
<gene>
    <name evidence="2" type="ORF">METZ01_LOCUS504356</name>
</gene>
<dbReference type="GO" id="GO:0008146">
    <property type="term" value="F:sulfotransferase activity"/>
    <property type="evidence" value="ECO:0007669"/>
    <property type="project" value="InterPro"/>
</dbReference>
<protein>
    <recommendedName>
        <fullName evidence="1">Sulfotransferase domain-containing protein</fullName>
    </recommendedName>
</protein>
<organism evidence="2">
    <name type="scientific">marine metagenome</name>
    <dbReference type="NCBI Taxonomy" id="408172"/>
    <lineage>
        <taxon>unclassified sequences</taxon>
        <taxon>metagenomes</taxon>
        <taxon>ecological metagenomes</taxon>
    </lineage>
</organism>
<reference evidence="2" key="1">
    <citation type="submission" date="2018-05" db="EMBL/GenBank/DDBJ databases">
        <authorList>
            <person name="Lanie J.A."/>
            <person name="Ng W.-L."/>
            <person name="Kazmierczak K.M."/>
            <person name="Andrzejewski T.M."/>
            <person name="Davidsen T.M."/>
            <person name="Wayne K.J."/>
            <person name="Tettelin H."/>
            <person name="Glass J.I."/>
            <person name="Rusch D."/>
            <person name="Podicherti R."/>
            <person name="Tsui H.-C.T."/>
            <person name="Winkler M.E."/>
        </authorList>
    </citation>
    <scope>NUCLEOTIDE SEQUENCE</scope>
</reference>
<feature type="non-terminal residue" evidence="2">
    <location>
        <position position="167"/>
    </location>
</feature>
<sequence length="167" mass="19556">MKINKFNSQNIFWLASYPKSGNTMLRLFLSLYFFSEDGILNDFNVMNNITNLNNYKIYEKLKNIPPLDSFVSNPEIISNYWLLAQKKIIELHPNKILFFKTHNAQTAFNSLNFTNSSVTRGFIYIVRDPRSVLLSTMDHYDHKTYEDAAKYLLSDKHITYVKGNILP</sequence>
<dbReference type="InterPro" id="IPR000863">
    <property type="entry name" value="Sulfotransferase_dom"/>
</dbReference>
<name>A0A383E3U8_9ZZZZ</name>
<feature type="domain" description="Sulfotransferase" evidence="1">
    <location>
        <begin position="12"/>
        <end position="151"/>
    </location>
</feature>
<dbReference type="EMBL" id="UINC01222631">
    <property type="protein sequence ID" value="SVE51502.1"/>
    <property type="molecule type" value="Genomic_DNA"/>
</dbReference>
<dbReference type="AlphaFoldDB" id="A0A383E3U8"/>
<accession>A0A383E3U8</accession>
<dbReference type="InterPro" id="IPR027417">
    <property type="entry name" value="P-loop_NTPase"/>
</dbReference>
<evidence type="ECO:0000259" key="1">
    <source>
        <dbReference type="Pfam" id="PF00685"/>
    </source>
</evidence>
<dbReference type="SUPFAM" id="SSF52540">
    <property type="entry name" value="P-loop containing nucleoside triphosphate hydrolases"/>
    <property type="match status" value="1"/>
</dbReference>
<proteinExistence type="predicted"/>